<evidence type="ECO:0000259" key="2">
    <source>
        <dbReference type="PROSITE" id="PS50235"/>
    </source>
</evidence>
<organism evidence="3 4">
    <name type="scientific">Stylonychia lemnae</name>
    <name type="common">Ciliate</name>
    <dbReference type="NCBI Taxonomy" id="5949"/>
    <lineage>
        <taxon>Eukaryota</taxon>
        <taxon>Sar</taxon>
        <taxon>Alveolata</taxon>
        <taxon>Ciliophora</taxon>
        <taxon>Intramacronucleata</taxon>
        <taxon>Spirotrichea</taxon>
        <taxon>Stichotrichia</taxon>
        <taxon>Sporadotrichida</taxon>
        <taxon>Oxytrichidae</taxon>
        <taxon>Stylonychinae</taxon>
        <taxon>Stylonychia</taxon>
    </lineage>
</organism>
<dbReference type="PANTHER" id="PTHR24006:SF827">
    <property type="entry name" value="UBIQUITIN CARBOXYL-TERMINAL HYDROLASE 34"/>
    <property type="match status" value="1"/>
</dbReference>
<feature type="compositionally biased region" description="Polar residues" evidence="1">
    <location>
        <begin position="268"/>
        <end position="277"/>
    </location>
</feature>
<feature type="region of interest" description="Disordered" evidence="1">
    <location>
        <begin position="268"/>
        <end position="289"/>
    </location>
</feature>
<dbReference type="Pfam" id="PF00443">
    <property type="entry name" value="UCH"/>
    <property type="match status" value="1"/>
</dbReference>
<dbReference type="GO" id="GO:0016579">
    <property type="term" value="P:protein deubiquitination"/>
    <property type="evidence" value="ECO:0007669"/>
    <property type="project" value="InterPro"/>
</dbReference>
<dbReference type="GO" id="GO:0005829">
    <property type="term" value="C:cytosol"/>
    <property type="evidence" value="ECO:0007669"/>
    <property type="project" value="TreeGrafter"/>
</dbReference>
<accession>A0A078B3I6</accession>
<dbReference type="InterPro" id="IPR035927">
    <property type="entry name" value="DUSP-like_sf"/>
</dbReference>
<evidence type="ECO:0000313" key="4">
    <source>
        <dbReference type="Proteomes" id="UP000039865"/>
    </source>
</evidence>
<dbReference type="InParanoid" id="A0A078B3I6"/>
<evidence type="ECO:0000256" key="1">
    <source>
        <dbReference type="SAM" id="MobiDB-lite"/>
    </source>
</evidence>
<dbReference type="AlphaFoldDB" id="A0A078B3I6"/>
<dbReference type="SUPFAM" id="SSF54001">
    <property type="entry name" value="Cysteine proteinases"/>
    <property type="match status" value="1"/>
</dbReference>
<dbReference type="OMA" id="NQANICQ"/>
<dbReference type="EMBL" id="CCKQ01017225">
    <property type="protein sequence ID" value="CDW89095.1"/>
    <property type="molecule type" value="Genomic_DNA"/>
</dbReference>
<dbReference type="InterPro" id="IPR028889">
    <property type="entry name" value="USP"/>
</dbReference>
<sequence>MFYFAAAKRKSKGQMLIKSRAISTKAYPQSDRISSKKQINQDLKMMRQLRLNSPTSIRRIFTINPLIDIKIIENSTQSDLGQKSQIHRKNFNNSQLLINQNTLAQDYDQAGANKSQQPLRITNVKLASVHKANEKNGHQINKDSDQFITRSEDKKMRKQNLMYNNEGQGKNVNSSDQDDSYSDQRQKNKSYIQTRDMEKMSQIEESEKEQEESLTEEQMMRITKKHSNSFQNHSSRKHKPKLSQNAIQFKQNLRKNSIVKIDSSKIASSVIRNSQASHDSKKDGSYPRNNTQIIESQNEENQEELQDQEEQQTFVVTEEEKDDIPCQIRDASSFDERRHLEKRFFENIKKDSSSGNNEMLYIVDTKWVKQWTNFLSGGENIEVSVDYYFMTEKMWKFLYAIYGGGPIMKKRFLESDQNDDSQSSSFQLINQQNHKKSELHSDDSFKNSNLVTKEQNLMLEEYLLDQEEKKFLERVSQRSGTPQIPRTRKKQDSLLGSNEGLPPGTFDIQNMRKSGGVTDETYNQANICQSAGKGGVSNFDDDVTTSRPSSSLSAMIQYNQKGAIRNRAKEKFQQEKSTFNRQHKYPEEQYPIPNNYIFREVRVVGLDNPQYFCYMNSVIQVLLSIKDFRYYFFYKEFGQVTYQTHFQKKTYCHSLAKLFKEMLTLEEEYDHLKPTFFHNLVERKFCSSLQHDAHEFLMYLLSQLQDELNPGPSCEVNRRFSTTSSQASNYWNNYLQAHPSIIDQLFVGQICQIVQCKQCQNKSPSFIPFMDISLPITQNLKTSLQQYLATERIEGTAEEMYSCLACQTKTNANIKKKFINLPRYLVLHLRRFEENEQSQFIKNKKPIDYPLEMDMDDYCNQAFEKLGKFSLIGAVLHKGKTLESGHYNCITKRLDGDWWFCNDSEIQQVQKEEHVLQSKKSVSVLIYEKQ</sequence>
<keyword evidence="3" id="KW-0378">Hydrolase</keyword>
<dbReference type="CDD" id="cd02257">
    <property type="entry name" value="Peptidase_C19"/>
    <property type="match status" value="1"/>
</dbReference>
<feature type="region of interest" description="Disordered" evidence="1">
    <location>
        <begin position="474"/>
        <end position="505"/>
    </location>
</feature>
<dbReference type="InterPro" id="IPR038765">
    <property type="entry name" value="Papain-like_cys_pep_sf"/>
</dbReference>
<proteinExistence type="predicted"/>
<gene>
    <name evidence="3" type="primary">Contig16251.g17311</name>
    <name evidence="3" type="ORF">STYLEM_18224</name>
</gene>
<dbReference type="Proteomes" id="UP000039865">
    <property type="component" value="Unassembled WGS sequence"/>
</dbReference>
<dbReference type="PANTHER" id="PTHR24006">
    <property type="entry name" value="UBIQUITIN CARBOXYL-TERMINAL HYDROLASE"/>
    <property type="match status" value="1"/>
</dbReference>
<dbReference type="Gene3D" id="3.90.70.10">
    <property type="entry name" value="Cysteine proteinases"/>
    <property type="match status" value="1"/>
</dbReference>
<dbReference type="InterPro" id="IPR050164">
    <property type="entry name" value="Peptidase_C19"/>
</dbReference>
<dbReference type="PROSITE" id="PS50235">
    <property type="entry name" value="USP_3"/>
    <property type="match status" value="1"/>
</dbReference>
<dbReference type="OrthoDB" id="447808at2759"/>
<dbReference type="SUPFAM" id="SSF143791">
    <property type="entry name" value="DUSP-like"/>
    <property type="match status" value="1"/>
</dbReference>
<evidence type="ECO:0000313" key="3">
    <source>
        <dbReference type="EMBL" id="CDW89095.1"/>
    </source>
</evidence>
<name>A0A078B3I6_STYLE</name>
<feature type="compositionally biased region" description="Polar residues" evidence="1">
    <location>
        <begin position="163"/>
        <end position="173"/>
    </location>
</feature>
<feature type="compositionally biased region" description="Acidic residues" evidence="1">
    <location>
        <begin position="204"/>
        <end position="215"/>
    </location>
</feature>
<dbReference type="GO" id="GO:0005634">
    <property type="term" value="C:nucleus"/>
    <property type="evidence" value="ECO:0007669"/>
    <property type="project" value="TreeGrafter"/>
</dbReference>
<keyword evidence="4" id="KW-1185">Reference proteome</keyword>
<dbReference type="GO" id="GO:0004843">
    <property type="term" value="F:cysteine-type deubiquitinase activity"/>
    <property type="evidence" value="ECO:0007669"/>
    <property type="project" value="InterPro"/>
</dbReference>
<feature type="domain" description="USP" evidence="2">
    <location>
        <begin position="604"/>
        <end position="930"/>
    </location>
</feature>
<dbReference type="InterPro" id="IPR001394">
    <property type="entry name" value="Peptidase_C19_UCH"/>
</dbReference>
<protein>
    <submittedName>
        <fullName evidence="3">Ubiquitin carboxyl-terminal hydrolase family protein</fullName>
    </submittedName>
</protein>
<reference evidence="3 4" key="1">
    <citation type="submission" date="2014-06" db="EMBL/GenBank/DDBJ databases">
        <authorList>
            <person name="Swart Estienne"/>
        </authorList>
    </citation>
    <scope>NUCLEOTIDE SEQUENCE [LARGE SCALE GENOMIC DNA]</scope>
    <source>
        <strain evidence="3 4">130c</strain>
    </source>
</reference>
<feature type="region of interest" description="Disordered" evidence="1">
    <location>
        <begin position="163"/>
        <end position="218"/>
    </location>
</feature>